<feature type="compositionally biased region" description="Low complexity" evidence="2">
    <location>
        <begin position="105"/>
        <end position="118"/>
    </location>
</feature>
<dbReference type="Proteomes" id="UP000292082">
    <property type="component" value="Unassembled WGS sequence"/>
</dbReference>
<name>A0A4Q9P776_9APHY</name>
<keyword evidence="4" id="KW-1185">Reference proteome</keyword>
<feature type="region of interest" description="Disordered" evidence="2">
    <location>
        <begin position="655"/>
        <end position="705"/>
    </location>
</feature>
<evidence type="ECO:0000313" key="4">
    <source>
        <dbReference type="Proteomes" id="UP000292082"/>
    </source>
</evidence>
<feature type="compositionally biased region" description="Low complexity" evidence="2">
    <location>
        <begin position="655"/>
        <end position="668"/>
    </location>
</feature>
<protein>
    <submittedName>
        <fullName evidence="3">Uncharacterized protein</fullName>
    </submittedName>
</protein>
<dbReference type="STRING" id="114155.A0A4Q9P776"/>
<dbReference type="AlphaFoldDB" id="A0A4Q9P776"/>
<evidence type="ECO:0000313" key="3">
    <source>
        <dbReference type="EMBL" id="TBU57814.1"/>
    </source>
</evidence>
<accession>A0A4Q9P776</accession>
<gene>
    <name evidence="3" type="ORF">BD310DRAFT_820745</name>
</gene>
<feature type="region of interest" description="Disordered" evidence="2">
    <location>
        <begin position="471"/>
        <end position="524"/>
    </location>
</feature>
<organism evidence="3 4">
    <name type="scientific">Dichomitus squalens</name>
    <dbReference type="NCBI Taxonomy" id="114155"/>
    <lineage>
        <taxon>Eukaryota</taxon>
        <taxon>Fungi</taxon>
        <taxon>Dikarya</taxon>
        <taxon>Basidiomycota</taxon>
        <taxon>Agaricomycotina</taxon>
        <taxon>Agaricomycetes</taxon>
        <taxon>Polyporales</taxon>
        <taxon>Polyporaceae</taxon>
        <taxon>Dichomitus</taxon>
    </lineage>
</organism>
<feature type="compositionally biased region" description="Polar residues" evidence="2">
    <location>
        <begin position="1"/>
        <end position="34"/>
    </location>
</feature>
<keyword evidence="1" id="KW-0175">Coiled coil</keyword>
<feature type="coiled-coil region" evidence="1">
    <location>
        <begin position="167"/>
        <end position="272"/>
    </location>
</feature>
<proteinExistence type="predicted"/>
<reference evidence="3 4" key="1">
    <citation type="submission" date="2019-01" db="EMBL/GenBank/DDBJ databases">
        <title>Draft genome sequences of three monokaryotic isolates of the white-rot basidiomycete fungus Dichomitus squalens.</title>
        <authorList>
            <consortium name="DOE Joint Genome Institute"/>
            <person name="Lopez S.C."/>
            <person name="Andreopoulos B."/>
            <person name="Pangilinan J."/>
            <person name="Lipzen A."/>
            <person name="Riley R."/>
            <person name="Ahrendt S."/>
            <person name="Ng V."/>
            <person name="Barry K."/>
            <person name="Daum C."/>
            <person name="Grigoriev I.V."/>
            <person name="Hilden K.S."/>
            <person name="Makela M.R."/>
            <person name="de Vries R.P."/>
        </authorList>
    </citation>
    <scope>NUCLEOTIDE SEQUENCE [LARGE SCALE GENOMIC DNA]</scope>
    <source>
        <strain evidence="3 4">CBS 464.89</strain>
    </source>
</reference>
<dbReference type="EMBL" id="ML145132">
    <property type="protein sequence ID" value="TBU57814.1"/>
    <property type="molecule type" value="Genomic_DNA"/>
</dbReference>
<evidence type="ECO:0000256" key="2">
    <source>
        <dbReference type="SAM" id="MobiDB-lite"/>
    </source>
</evidence>
<feature type="region of interest" description="Disordered" evidence="2">
    <location>
        <begin position="588"/>
        <end position="633"/>
    </location>
</feature>
<feature type="region of interest" description="Disordered" evidence="2">
    <location>
        <begin position="1"/>
        <end position="127"/>
    </location>
</feature>
<evidence type="ECO:0000256" key="1">
    <source>
        <dbReference type="SAM" id="Coils"/>
    </source>
</evidence>
<feature type="compositionally biased region" description="Pro residues" evidence="2">
    <location>
        <begin position="693"/>
        <end position="705"/>
    </location>
</feature>
<sequence length="856" mass="90923">MPSSALSVGTSQLQQTARYQDLRQTPPGQVSRNNAPPPPTSKSPDRPAAHAGPSNPPQAPEFSRAPAQPRSSNGNPASAPSAPSLSTFQPVSASAPPKTQPRPPTMSQTSLTTPPSTSAGPHNPSHREAVQMVAEAANAQARQVLDPIRQSVSDALTSAHVTLAQHLAQLQSMLVRADLRQAQAQAQIAALRDQNARLTEERDRAREHAERVKKDAEAAVEEVSKMKENVMPRLVIDHYQLKGEHDAIKAELASAQAANRELREKLQVQVQATLAGHAQAGSAQAVTSMFVVPRARPDEAGDVKAEQGVESGVQVKEERLAFGVGGPVKGPSSPSAVDAETAFALAQAINLRKQKQREQDVQRFQAMLLQLASGPAQAQAQPTQATVSPSHMLPTPPLPLRPGLNAAELGQQIAPAPCPDATQAQAVPSAAPVPKVEEEDGAAMLCAIPELGHVDVSGVLEIIDLTHEGEVTDSPMQLTGDLPSFSRRTQEDEPASESEERKRLPETGWNERQVTPNKRRRTEDHMVVDSFATLEPAVQNGPLAEQAAGDGAPLTDMNNSFLRSLIAVAESMAAEPAVSLPPVEFESATLSTGNHGGERDAGRPKTPAHATNDRDIAPDTQHGTAPAPSSFAVDVASPPQHVAMSDLLLSASSAPAYPSATTSSTRSRQVPADTAPVSNLVNSLAPESTSVPSVPPPTAVYTEPPPAASVSTSAIVPQAPPITPVVDAFANCNLSFPPPTNAVQLHTDTPESSPSKPAPPKKLGIAHIELIYQRLGEDGQYKCRLCDERKKKYPNAPTTRLAAHAPGEALVAHVENAHPATIEYYLQMTPEDIREQKQEIKAIEQTSLERRPRRKS</sequence>